<reference evidence="1 2" key="1">
    <citation type="journal article" date="2018" name="Biotechnol. Adv.">
        <title>Improved genomic resources and new bioinformatic workflow for the carcinogenic parasite Clonorchis sinensis: Biotechnological implications.</title>
        <authorList>
            <person name="Wang D."/>
            <person name="Korhonen P.K."/>
            <person name="Gasser R.B."/>
            <person name="Young N.D."/>
        </authorList>
    </citation>
    <scope>NUCLEOTIDE SEQUENCE [LARGE SCALE GENOMIC DNA]</scope>
    <source>
        <strain evidence="1">Cs-k2</strain>
    </source>
</reference>
<keyword evidence="2" id="KW-1185">Reference proteome</keyword>
<dbReference type="OrthoDB" id="10318962at2759"/>
<evidence type="ECO:0000313" key="1">
    <source>
        <dbReference type="EMBL" id="KAG5452217.1"/>
    </source>
</evidence>
<accession>A0A8T1MS55</accession>
<comment type="caution">
    <text evidence="1">The sequence shown here is derived from an EMBL/GenBank/DDBJ whole genome shotgun (WGS) entry which is preliminary data.</text>
</comment>
<proteinExistence type="predicted"/>
<dbReference type="Proteomes" id="UP000286415">
    <property type="component" value="Unassembled WGS sequence"/>
</dbReference>
<dbReference type="EMBL" id="NIRI02000042">
    <property type="protein sequence ID" value="KAG5452217.1"/>
    <property type="molecule type" value="Genomic_DNA"/>
</dbReference>
<dbReference type="AlphaFoldDB" id="A0A8T1MS55"/>
<gene>
    <name evidence="1" type="ORF">CSKR_201623</name>
</gene>
<name>A0A8T1MS55_CLOSI</name>
<evidence type="ECO:0000313" key="2">
    <source>
        <dbReference type="Proteomes" id="UP000286415"/>
    </source>
</evidence>
<reference evidence="1 2" key="2">
    <citation type="journal article" date="2021" name="Genomics">
        <title>High-quality reference genome for Clonorchis sinensis.</title>
        <authorList>
            <person name="Young N.D."/>
            <person name="Stroehlein A.J."/>
            <person name="Kinkar L."/>
            <person name="Wang T."/>
            <person name="Sohn W.M."/>
            <person name="Chang B.C.H."/>
            <person name="Kaur P."/>
            <person name="Weisz D."/>
            <person name="Dudchenko O."/>
            <person name="Aiden E.L."/>
            <person name="Korhonen P.K."/>
            <person name="Gasser R.B."/>
        </authorList>
    </citation>
    <scope>NUCLEOTIDE SEQUENCE [LARGE SCALE GENOMIC DNA]</scope>
    <source>
        <strain evidence="1">Cs-k2</strain>
    </source>
</reference>
<sequence>MDKFGLVQVECIRNYGKQKEVLECSFECSRAAFKRCEALCLRSKDPFCKHECEAKFLTVESRQT</sequence>
<protein>
    <submittedName>
        <fullName evidence="1">Uncharacterized protein</fullName>
    </submittedName>
</protein>
<organism evidence="1 2">
    <name type="scientific">Clonorchis sinensis</name>
    <name type="common">Chinese liver fluke</name>
    <dbReference type="NCBI Taxonomy" id="79923"/>
    <lineage>
        <taxon>Eukaryota</taxon>
        <taxon>Metazoa</taxon>
        <taxon>Spiralia</taxon>
        <taxon>Lophotrochozoa</taxon>
        <taxon>Platyhelminthes</taxon>
        <taxon>Trematoda</taxon>
        <taxon>Digenea</taxon>
        <taxon>Opisthorchiida</taxon>
        <taxon>Opisthorchiata</taxon>
        <taxon>Opisthorchiidae</taxon>
        <taxon>Clonorchis</taxon>
    </lineage>
</organism>